<evidence type="ECO:0000256" key="8">
    <source>
        <dbReference type="ARBA" id="ARBA00023273"/>
    </source>
</evidence>
<evidence type="ECO:0000256" key="7">
    <source>
        <dbReference type="ARBA" id="ARBA00023212"/>
    </source>
</evidence>
<gene>
    <name evidence="9" type="ORF">TBIB3V08_LOCUS10706</name>
</gene>
<accession>A0A7R9I5H9</accession>
<dbReference type="Pfam" id="PF25828">
    <property type="entry name" value="CC_Cfap43"/>
    <property type="match status" value="1"/>
</dbReference>
<dbReference type="GO" id="GO:0005930">
    <property type="term" value="C:axoneme"/>
    <property type="evidence" value="ECO:0007669"/>
    <property type="project" value="TreeGrafter"/>
</dbReference>
<dbReference type="GO" id="GO:0060271">
    <property type="term" value="P:cilium assembly"/>
    <property type="evidence" value="ECO:0007669"/>
    <property type="project" value="TreeGrafter"/>
</dbReference>
<keyword evidence="8" id="KW-0966">Cell projection</keyword>
<keyword evidence="7" id="KW-0206">Cytoskeleton</keyword>
<evidence type="ECO:0000256" key="3">
    <source>
        <dbReference type="ARBA" id="ARBA00022490"/>
    </source>
</evidence>
<keyword evidence="3" id="KW-0963">Cytoplasm</keyword>
<evidence type="ECO:0000256" key="4">
    <source>
        <dbReference type="ARBA" id="ARBA00022574"/>
    </source>
</evidence>
<sequence>MCLVLSSIKLQLAKDPLKQDEDEAGRIKKALLAVEDSLEDEERDKIMDLHVLSGSGSYEFTDPSPYGYTQYELVTYLHLYNQNTLLKSVCQECRLSQSVCQEFRLSQSVCQEFRLFQSVCQECRLWFNNKFDDMYDQKEREISMVVERNERLRYILSELGEDTTHVEDPEWTPEERPLTIMKVEEWETEMGDVAALPLQCGNGFSLVPSSLCRNPIR</sequence>
<dbReference type="EMBL" id="OD569983">
    <property type="protein sequence ID" value="CAD7448419.1"/>
    <property type="molecule type" value="Genomic_DNA"/>
</dbReference>
<name>A0A7R9I5H9_9NEOP</name>
<evidence type="ECO:0000256" key="5">
    <source>
        <dbReference type="ARBA" id="ARBA00022737"/>
    </source>
</evidence>
<comment type="subcellular location">
    <subcellularLocation>
        <location evidence="1">Cell projection</location>
        <location evidence="1">Cilium</location>
    </subcellularLocation>
    <subcellularLocation>
        <location evidence="2">Cytoplasm</location>
        <location evidence="2">Cytoskeleton</location>
    </subcellularLocation>
</comment>
<evidence type="ECO:0000313" key="9">
    <source>
        <dbReference type="EMBL" id="CAD7448419.1"/>
    </source>
</evidence>
<keyword evidence="6" id="KW-0175">Coiled coil</keyword>
<keyword evidence="5" id="KW-0677">Repeat</keyword>
<protein>
    <submittedName>
        <fullName evidence="9">Uncharacterized protein</fullName>
    </submittedName>
</protein>
<reference evidence="9" key="1">
    <citation type="submission" date="2020-11" db="EMBL/GenBank/DDBJ databases">
        <authorList>
            <person name="Tran Van P."/>
        </authorList>
    </citation>
    <scope>NUCLEOTIDE SEQUENCE</scope>
</reference>
<organism evidence="9">
    <name type="scientific">Timema bartmani</name>
    <dbReference type="NCBI Taxonomy" id="61472"/>
    <lineage>
        <taxon>Eukaryota</taxon>
        <taxon>Metazoa</taxon>
        <taxon>Ecdysozoa</taxon>
        <taxon>Arthropoda</taxon>
        <taxon>Hexapoda</taxon>
        <taxon>Insecta</taxon>
        <taxon>Pterygota</taxon>
        <taxon>Neoptera</taxon>
        <taxon>Polyneoptera</taxon>
        <taxon>Phasmatodea</taxon>
        <taxon>Timematodea</taxon>
        <taxon>Timematoidea</taxon>
        <taxon>Timematidae</taxon>
        <taxon>Timema</taxon>
    </lineage>
</organism>
<proteinExistence type="predicted"/>
<evidence type="ECO:0000256" key="6">
    <source>
        <dbReference type="ARBA" id="ARBA00023054"/>
    </source>
</evidence>
<dbReference type="PANTHER" id="PTHR14885:SF1">
    <property type="entry name" value="CILIA- AND FLAGELLA-ASSOCIATED PROTEIN 43"/>
    <property type="match status" value="1"/>
</dbReference>
<evidence type="ECO:0000256" key="2">
    <source>
        <dbReference type="ARBA" id="ARBA00004245"/>
    </source>
</evidence>
<keyword evidence="4" id="KW-0853">WD repeat</keyword>
<dbReference type="AlphaFoldDB" id="A0A7R9I5H9"/>
<evidence type="ECO:0000256" key="1">
    <source>
        <dbReference type="ARBA" id="ARBA00004138"/>
    </source>
</evidence>
<dbReference type="PANTHER" id="PTHR14885">
    <property type="entry name" value="CILIA- AND FLAGELLA-ASSOCIATED PROTEIN 43-RELATED"/>
    <property type="match status" value="1"/>
</dbReference>